<accession>A0ABQ9IK37</accession>
<name>A0ABQ9IK37_9NEOP</name>
<keyword evidence="1" id="KW-0863">Zinc-finger</keyword>
<evidence type="ECO:0000259" key="2">
    <source>
        <dbReference type="PROSITE" id="PS50158"/>
    </source>
</evidence>
<comment type="caution">
    <text evidence="3">The sequence shown here is derived from an EMBL/GenBank/DDBJ whole genome shotgun (WGS) entry which is preliminary data.</text>
</comment>
<proteinExistence type="predicted"/>
<evidence type="ECO:0000313" key="3">
    <source>
        <dbReference type="EMBL" id="KAJ8896198.1"/>
    </source>
</evidence>
<evidence type="ECO:0000256" key="1">
    <source>
        <dbReference type="PROSITE-ProRule" id="PRU00047"/>
    </source>
</evidence>
<protein>
    <recommendedName>
        <fullName evidence="2">CCHC-type domain-containing protein</fullName>
    </recommendedName>
</protein>
<organism evidence="3 4">
    <name type="scientific">Dryococelus australis</name>
    <dbReference type="NCBI Taxonomy" id="614101"/>
    <lineage>
        <taxon>Eukaryota</taxon>
        <taxon>Metazoa</taxon>
        <taxon>Ecdysozoa</taxon>
        <taxon>Arthropoda</taxon>
        <taxon>Hexapoda</taxon>
        <taxon>Insecta</taxon>
        <taxon>Pterygota</taxon>
        <taxon>Neoptera</taxon>
        <taxon>Polyneoptera</taxon>
        <taxon>Phasmatodea</taxon>
        <taxon>Verophasmatodea</taxon>
        <taxon>Anareolatae</taxon>
        <taxon>Phasmatidae</taxon>
        <taxon>Eurycanthinae</taxon>
        <taxon>Dryococelus</taxon>
    </lineage>
</organism>
<keyword evidence="4" id="KW-1185">Reference proteome</keyword>
<sequence length="242" mass="26722">MKDKKISEQLQLQPALSLEEAVLIATQAEIQSQQLRLLQQGGSEYLELNRACWGPSHSRDKGPHDSSRCPARSAKCFRCDKPGHWAVVCKASGASMVFTVQEEQGADITCIPGSMGPVSYRDFVVSCKVRVKGPDDKDLRVLGFLQLQLEYGSAAQNNKVFVLSNLQTPLLGRAGLIRLKIVGFQGEKVMLPDTGTETIQVVFIQELEAKVSEEVSTQRIVNITSTPKSQVEMQKEFPALFK</sequence>
<dbReference type="InterPro" id="IPR001878">
    <property type="entry name" value="Znf_CCHC"/>
</dbReference>
<evidence type="ECO:0000313" key="4">
    <source>
        <dbReference type="Proteomes" id="UP001159363"/>
    </source>
</evidence>
<reference evidence="3 4" key="1">
    <citation type="submission" date="2023-02" db="EMBL/GenBank/DDBJ databases">
        <title>LHISI_Scaffold_Assembly.</title>
        <authorList>
            <person name="Stuart O.P."/>
            <person name="Cleave R."/>
            <person name="Magrath M.J.L."/>
            <person name="Mikheyev A.S."/>
        </authorList>
    </citation>
    <scope>NUCLEOTIDE SEQUENCE [LARGE SCALE GENOMIC DNA]</scope>
    <source>
        <strain evidence="3">Daus_M_001</strain>
        <tissue evidence="3">Leg muscle</tissue>
    </source>
</reference>
<dbReference type="SUPFAM" id="SSF57756">
    <property type="entry name" value="Retrovirus zinc finger-like domains"/>
    <property type="match status" value="1"/>
</dbReference>
<dbReference type="SMART" id="SM00343">
    <property type="entry name" value="ZnF_C2HC"/>
    <property type="match status" value="1"/>
</dbReference>
<keyword evidence="1" id="KW-0862">Zinc</keyword>
<gene>
    <name evidence="3" type="ORF">PR048_001541</name>
</gene>
<dbReference type="EMBL" id="JARBHB010000001">
    <property type="protein sequence ID" value="KAJ8896198.1"/>
    <property type="molecule type" value="Genomic_DNA"/>
</dbReference>
<dbReference type="Proteomes" id="UP001159363">
    <property type="component" value="Chromosome 1"/>
</dbReference>
<dbReference type="InterPro" id="IPR036875">
    <property type="entry name" value="Znf_CCHC_sf"/>
</dbReference>
<dbReference type="PROSITE" id="PS50158">
    <property type="entry name" value="ZF_CCHC"/>
    <property type="match status" value="1"/>
</dbReference>
<feature type="domain" description="CCHC-type" evidence="2">
    <location>
        <begin position="75"/>
        <end position="90"/>
    </location>
</feature>
<keyword evidence="1" id="KW-0479">Metal-binding</keyword>